<evidence type="ECO:0008006" key="3">
    <source>
        <dbReference type="Google" id="ProtNLM"/>
    </source>
</evidence>
<keyword evidence="2" id="KW-1185">Reference proteome</keyword>
<dbReference type="VEuPathDB" id="TrichDB:TVAGG3_0698750"/>
<dbReference type="RefSeq" id="XP_001304181.1">
    <property type="nucleotide sequence ID" value="XM_001304180.1"/>
</dbReference>
<reference evidence="1" key="1">
    <citation type="submission" date="2006-10" db="EMBL/GenBank/DDBJ databases">
        <authorList>
            <person name="Amadeo P."/>
            <person name="Zhao Q."/>
            <person name="Wortman J."/>
            <person name="Fraser-Liggett C."/>
            <person name="Carlton J."/>
        </authorList>
    </citation>
    <scope>NUCLEOTIDE SEQUENCE</scope>
    <source>
        <strain evidence="1">G3</strain>
    </source>
</reference>
<evidence type="ECO:0000313" key="1">
    <source>
        <dbReference type="EMBL" id="EAX91251.1"/>
    </source>
</evidence>
<sequence length="393" mass="44084">MKLNDTKDVPKIIKKLDKSVAGLHHATDGKNIFRTTGKTPIANLPDDVTDLKKLSEIMSERYTRPSSQSLASIGANKDTVILNLNHLAGDGMFLQNLFTQLKSDKELDYEPTIIPDEEVLSDNIKAYTGGASKFASVDPDITRIRTKSPNELHISTKVASKFVSSHAKDLMTFKVNKRLKNMTEYYWINWILACSTLEGKINKCGVATCINLRPFAKNVNLSVTSCFSHVNATAIPKPDMTVGDIMKELRNSFEENVKKGTQYGEFKAIYNGFPPWSQEMDLGIDISLIGKFKMEGPFKDLFVSFKVNDYGLAGFSSYFGYSVEKKDEHVFRGTVRHSTTMLSDLEAQLLANSVHFGLENVAPNMLLDEALDLVKDYQNTQRKLLSSKPYIFF</sequence>
<accession>A2FV21</accession>
<name>A2FV21_TRIV3</name>
<dbReference type="AlphaFoldDB" id="A2FV21"/>
<dbReference type="Proteomes" id="UP000001542">
    <property type="component" value="Unassembled WGS sequence"/>
</dbReference>
<dbReference type="VEuPathDB" id="TrichDB:TVAG_162730"/>
<reference evidence="1" key="2">
    <citation type="journal article" date="2007" name="Science">
        <title>Draft genome sequence of the sexually transmitted pathogen Trichomonas vaginalis.</title>
        <authorList>
            <person name="Carlton J.M."/>
            <person name="Hirt R.P."/>
            <person name="Silva J.C."/>
            <person name="Delcher A.L."/>
            <person name="Schatz M."/>
            <person name="Zhao Q."/>
            <person name="Wortman J.R."/>
            <person name="Bidwell S.L."/>
            <person name="Alsmark U.C.M."/>
            <person name="Besteiro S."/>
            <person name="Sicheritz-Ponten T."/>
            <person name="Noel C.J."/>
            <person name="Dacks J.B."/>
            <person name="Foster P.G."/>
            <person name="Simillion C."/>
            <person name="Van de Peer Y."/>
            <person name="Miranda-Saavedra D."/>
            <person name="Barton G.J."/>
            <person name="Westrop G.D."/>
            <person name="Mueller S."/>
            <person name="Dessi D."/>
            <person name="Fiori P.L."/>
            <person name="Ren Q."/>
            <person name="Paulsen I."/>
            <person name="Zhang H."/>
            <person name="Bastida-Corcuera F.D."/>
            <person name="Simoes-Barbosa A."/>
            <person name="Brown M.T."/>
            <person name="Hayes R.D."/>
            <person name="Mukherjee M."/>
            <person name="Okumura C.Y."/>
            <person name="Schneider R."/>
            <person name="Smith A.J."/>
            <person name="Vanacova S."/>
            <person name="Villalvazo M."/>
            <person name="Haas B.J."/>
            <person name="Pertea M."/>
            <person name="Feldblyum T.V."/>
            <person name="Utterback T.R."/>
            <person name="Shu C.L."/>
            <person name="Osoegawa K."/>
            <person name="de Jong P.J."/>
            <person name="Hrdy I."/>
            <person name="Horvathova L."/>
            <person name="Zubacova Z."/>
            <person name="Dolezal P."/>
            <person name="Malik S.B."/>
            <person name="Logsdon J.M. Jr."/>
            <person name="Henze K."/>
            <person name="Gupta A."/>
            <person name="Wang C.C."/>
            <person name="Dunne R.L."/>
            <person name="Upcroft J.A."/>
            <person name="Upcroft P."/>
            <person name="White O."/>
            <person name="Salzberg S.L."/>
            <person name="Tang P."/>
            <person name="Chiu C.-H."/>
            <person name="Lee Y.-S."/>
            <person name="Embley T.M."/>
            <person name="Coombs G.H."/>
            <person name="Mottram J.C."/>
            <person name="Tachezy J."/>
            <person name="Fraser-Liggett C.M."/>
            <person name="Johnson P.J."/>
        </authorList>
    </citation>
    <scope>NUCLEOTIDE SEQUENCE [LARGE SCALE GENOMIC DNA]</scope>
    <source>
        <strain evidence="1">G3</strain>
    </source>
</reference>
<protein>
    <recommendedName>
        <fullName evidence="3">Condensation domain-containing protein</fullName>
    </recommendedName>
</protein>
<gene>
    <name evidence="1" type="ORF">TVAG_162730</name>
</gene>
<dbReference type="EMBL" id="DS114048">
    <property type="protein sequence ID" value="EAX91251.1"/>
    <property type="molecule type" value="Genomic_DNA"/>
</dbReference>
<dbReference type="OrthoDB" id="10632349at2759"/>
<dbReference type="KEGG" id="tva:4748944"/>
<organism evidence="1 2">
    <name type="scientific">Trichomonas vaginalis (strain ATCC PRA-98 / G3)</name>
    <dbReference type="NCBI Taxonomy" id="412133"/>
    <lineage>
        <taxon>Eukaryota</taxon>
        <taxon>Metamonada</taxon>
        <taxon>Parabasalia</taxon>
        <taxon>Trichomonadida</taxon>
        <taxon>Trichomonadidae</taxon>
        <taxon>Trichomonas</taxon>
    </lineage>
</organism>
<proteinExistence type="predicted"/>
<dbReference type="InParanoid" id="A2FV21"/>
<evidence type="ECO:0000313" key="2">
    <source>
        <dbReference type="Proteomes" id="UP000001542"/>
    </source>
</evidence>